<sequence>KVSRINDTRLSKHPSWIAQLEYSNGLFECLHSSS</sequence>
<organism evidence="1 2">
    <name type="scientific">Allacma fusca</name>
    <dbReference type="NCBI Taxonomy" id="39272"/>
    <lineage>
        <taxon>Eukaryota</taxon>
        <taxon>Metazoa</taxon>
        <taxon>Ecdysozoa</taxon>
        <taxon>Arthropoda</taxon>
        <taxon>Hexapoda</taxon>
        <taxon>Collembola</taxon>
        <taxon>Symphypleona</taxon>
        <taxon>Sminthuridae</taxon>
        <taxon>Allacma</taxon>
    </lineage>
</organism>
<feature type="non-terminal residue" evidence="1">
    <location>
        <position position="1"/>
    </location>
</feature>
<evidence type="ECO:0000313" key="2">
    <source>
        <dbReference type="Proteomes" id="UP000708208"/>
    </source>
</evidence>
<dbReference type="AlphaFoldDB" id="A0A8J2L0L4"/>
<reference evidence="1" key="1">
    <citation type="submission" date="2021-06" db="EMBL/GenBank/DDBJ databases">
        <authorList>
            <person name="Hodson N. C."/>
            <person name="Mongue J. A."/>
            <person name="Jaron S. K."/>
        </authorList>
    </citation>
    <scope>NUCLEOTIDE SEQUENCE</scope>
</reference>
<comment type="caution">
    <text evidence="1">The sequence shown here is derived from an EMBL/GenBank/DDBJ whole genome shotgun (WGS) entry which is preliminary data.</text>
</comment>
<protein>
    <submittedName>
        <fullName evidence="1">Uncharacterized protein</fullName>
    </submittedName>
</protein>
<gene>
    <name evidence="1" type="ORF">AFUS01_LOCUS33195</name>
</gene>
<accession>A0A8J2L0L4</accession>
<dbReference type="Proteomes" id="UP000708208">
    <property type="component" value="Unassembled WGS sequence"/>
</dbReference>
<dbReference type="EMBL" id="CAJVCH010527918">
    <property type="protein sequence ID" value="CAG7822955.1"/>
    <property type="molecule type" value="Genomic_DNA"/>
</dbReference>
<evidence type="ECO:0000313" key="1">
    <source>
        <dbReference type="EMBL" id="CAG7822955.1"/>
    </source>
</evidence>
<proteinExistence type="predicted"/>
<keyword evidence="2" id="KW-1185">Reference proteome</keyword>
<name>A0A8J2L0L4_9HEXA</name>